<dbReference type="AlphaFoldDB" id="A0A8J4TB80"/>
<evidence type="ECO:0000256" key="1">
    <source>
        <dbReference type="ARBA" id="ARBA00004123"/>
    </source>
</evidence>
<evidence type="ECO:0000256" key="2">
    <source>
        <dbReference type="ARBA" id="ARBA00004496"/>
    </source>
</evidence>
<evidence type="ECO:0000313" key="9">
    <source>
        <dbReference type="EMBL" id="KAF5397919.1"/>
    </source>
</evidence>
<keyword evidence="6" id="KW-0963">Cytoplasm</keyword>
<comment type="caution">
    <text evidence="9">The sequence shown here is derived from an EMBL/GenBank/DDBJ whole genome shotgun (WGS) entry which is preliminary data.</text>
</comment>
<dbReference type="GO" id="GO:0008023">
    <property type="term" value="C:transcription elongation factor complex"/>
    <property type="evidence" value="ECO:0007669"/>
    <property type="project" value="TreeGrafter"/>
</dbReference>
<dbReference type="EMBL" id="LUCH01005613">
    <property type="protein sequence ID" value="KAF5397919.1"/>
    <property type="molecule type" value="Genomic_DNA"/>
</dbReference>
<keyword evidence="8" id="KW-0539">Nucleus</keyword>
<keyword evidence="10" id="KW-1185">Reference proteome</keyword>
<reference evidence="9" key="1">
    <citation type="submission" date="2019-05" db="EMBL/GenBank/DDBJ databases">
        <title>Annotation for the trematode Paragonimus heterotremus.</title>
        <authorList>
            <person name="Choi Y.-J."/>
        </authorList>
    </citation>
    <scope>NUCLEOTIDE SEQUENCE</scope>
    <source>
        <strain evidence="9">LC</strain>
    </source>
</reference>
<dbReference type="OrthoDB" id="289162at2759"/>
<dbReference type="GO" id="GO:0005737">
    <property type="term" value="C:cytoplasm"/>
    <property type="evidence" value="ECO:0007669"/>
    <property type="project" value="UniProtKB-SubCell"/>
</dbReference>
<keyword evidence="7" id="KW-0819">tRNA processing</keyword>
<dbReference type="Pfam" id="PF05625">
    <property type="entry name" value="PAXNEB"/>
    <property type="match status" value="1"/>
</dbReference>
<organism evidence="9 10">
    <name type="scientific">Paragonimus heterotremus</name>
    <dbReference type="NCBI Taxonomy" id="100268"/>
    <lineage>
        <taxon>Eukaryota</taxon>
        <taxon>Metazoa</taxon>
        <taxon>Spiralia</taxon>
        <taxon>Lophotrochozoa</taxon>
        <taxon>Platyhelminthes</taxon>
        <taxon>Trematoda</taxon>
        <taxon>Digenea</taxon>
        <taxon>Plagiorchiida</taxon>
        <taxon>Troglotremata</taxon>
        <taxon>Troglotrematidae</taxon>
        <taxon>Paragonimus</taxon>
    </lineage>
</organism>
<comment type="pathway">
    <text evidence="3">tRNA modification; 5-methoxycarbonylmethyl-2-thiouridine-tRNA biosynthesis.</text>
</comment>
<proteinExistence type="inferred from homology"/>
<accession>A0A8J4TB80</accession>
<dbReference type="InterPro" id="IPR008728">
    <property type="entry name" value="Elongator_complex_protein_4"/>
</dbReference>
<evidence type="ECO:0000256" key="6">
    <source>
        <dbReference type="ARBA" id="ARBA00022490"/>
    </source>
</evidence>
<dbReference type="PANTHER" id="PTHR12896:SF1">
    <property type="entry name" value="ELONGATOR COMPLEX PROTEIN 4"/>
    <property type="match status" value="1"/>
</dbReference>
<comment type="subcellular location">
    <subcellularLocation>
        <location evidence="2">Cytoplasm</location>
    </subcellularLocation>
    <subcellularLocation>
        <location evidence="1">Nucleus</location>
    </subcellularLocation>
</comment>
<evidence type="ECO:0000313" key="10">
    <source>
        <dbReference type="Proteomes" id="UP000748531"/>
    </source>
</evidence>
<dbReference type="PANTHER" id="PTHR12896">
    <property type="entry name" value="PAX6 NEIGHBOR PROTEIN PAXNEB"/>
    <property type="match status" value="1"/>
</dbReference>
<dbReference type="Proteomes" id="UP000748531">
    <property type="component" value="Unassembled WGS sequence"/>
</dbReference>
<evidence type="ECO:0000256" key="8">
    <source>
        <dbReference type="ARBA" id="ARBA00023242"/>
    </source>
</evidence>
<dbReference type="Gene3D" id="3.40.50.300">
    <property type="entry name" value="P-loop containing nucleotide triphosphate hydrolases"/>
    <property type="match status" value="1"/>
</dbReference>
<protein>
    <recommendedName>
        <fullName evidence="5">Elongator complex protein 4</fullName>
    </recommendedName>
</protein>
<evidence type="ECO:0000256" key="3">
    <source>
        <dbReference type="ARBA" id="ARBA00005043"/>
    </source>
</evidence>
<evidence type="ECO:0000256" key="7">
    <source>
        <dbReference type="ARBA" id="ARBA00022694"/>
    </source>
</evidence>
<evidence type="ECO:0000256" key="5">
    <source>
        <dbReference type="ARBA" id="ARBA00020265"/>
    </source>
</evidence>
<name>A0A8J4TB80_9TREM</name>
<comment type="similarity">
    <text evidence="4">Belongs to the ELP4 family.</text>
</comment>
<evidence type="ECO:0000256" key="4">
    <source>
        <dbReference type="ARBA" id="ARBA00007573"/>
    </source>
</evidence>
<dbReference type="GO" id="GO:0002098">
    <property type="term" value="P:tRNA wobble uridine modification"/>
    <property type="evidence" value="ECO:0007669"/>
    <property type="project" value="InterPro"/>
</dbReference>
<dbReference type="GO" id="GO:0033588">
    <property type="term" value="C:elongator holoenzyme complex"/>
    <property type="evidence" value="ECO:0007669"/>
    <property type="project" value="InterPro"/>
</dbReference>
<dbReference type="InterPro" id="IPR027417">
    <property type="entry name" value="P-loop_NTPase"/>
</dbReference>
<gene>
    <name evidence="9" type="ORF">PHET_08851</name>
</gene>
<dbReference type="UniPathway" id="UPA00988"/>
<sequence length="277" mass="31641">MWPPLQIQPTLPQMSSKLRGGIKHCVIWRFAFYRAFAYYIPPSFDCFHQTSPSSLSLGHYFDLSKLMDTDARIKERDLLVTHFAPQPTSSLQANISNMIKTIYTFCHEKKAPVDNIRRIVLHSLFSPCWGFVSNVKTFDRLVLKCFISLRLMLQNSLNVALITLPRLEPGLTSRLRHYADYVFSLKGFDGIESRNPLYEEYDGLMTAIRLPWLGNSLEPAARPTTIEWAFKVKRRQFVLQHLHLPPCLSNTVSRSNATEAISSCAKLPGTDVSAIDF</sequence>